<dbReference type="Proteomes" id="UP001152795">
    <property type="component" value="Unassembled WGS sequence"/>
</dbReference>
<evidence type="ECO:0000313" key="1">
    <source>
        <dbReference type="EMBL" id="CAB3986966.1"/>
    </source>
</evidence>
<dbReference type="EMBL" id="CACRXK020001098">
    <property type="protein sequence ID" value="CAB3986966.1"/>
    <property type="molecule type" value="Genomic_DNA"/>
</dbReference>
<comment type="caution">
    <text evidence="1">The sequence shown here is derived from an EMBL/GenBank/DDBJ whole genome shotgun (WGS) entry which is preliminary data.</text>
</comment>
<dbReference type="AlphaFoldDB" id="A0A7D9DKK4"/>
<protein>
    <submittedName>
        <fullName evidence="1">Uncharacterized protein</fullName>
    </submittedName>
</protein>
<organism evidence="1 2">
    <name type="scientific">Paramuricea clavata</name>
    <name type="common">Red gorgonian</name>
    <name type="synonym">Violescent sea-whip</name>
    <dbReference type="NCBI Taxonomy" id="317549"/>
    <lineage>
        <taxon>Eukaryota</taxon>
        <taxon>Metazoa</taxon>
        <taxon>Cnidaria</taxon>
        <taxon>Anthozoa</taxon>
        <taxon>Octocorallia</taxon>
        <taxon>Malacalcyonacea</taxon>
        <taxon>Plexauridae</taxon>
        <taxon>Paramuricea</taxon>
    </lineage>
</organism>
<accession>A0A7D9DKK4</accession>
<gene>
    <name evidence="1" type="ORF">PACLA_8A082333</name>
</gene>
<evidence type="ECO:0000313" key="2">
    <source>
        <dbReference type="Proteomes" id="UP001152795"/>
    </source>
</evidence>
<proteinExistence type="predicted"/>
<sequence length="125" mass="14284">MKGIYRSKPPRPTYQTTWDVQPVLTYLSSLGTANNLDLKTLSLKLLMLVALVSAQRGQSLHILDITLMKQDESLFEFLLPEHVKQSRSGYTLPSIVLHTLPSDETLCVFNHMRAYINQTKPLKRE</sequence>
<keyword evidence="2" id="KW-1185">Reference proteome</keyword>
<dbReference type="OrthoDB" id="7699712at2759"/>
<name>A0A7D9DKK4_PARCT</name>
<dbReference type="PANTHER" id="PTHR35617:SF3">
    <property type="entry name" value="CORE-BINDING (CB) DOMAIN-CONTAINING PROTEIN"/>
    <property type="match status" value="1"/>
</dbReference>
<dbReference type="PANTHER" id="PTHR35617">
    <property type="entry name" value="PHAGE_INTEGRASE DOMAIN-CONTAINING PROTEIN"/>
    <property type="match status" value="1"/>
</dbReference>
<reference evidence="1" key="1">
    <citation type="submission" date="2020-04" db="EMBL/GenBank/DDBJ databases">
        <authorList>
            <person name="Alioto T."/>
            <person name="Alioto T."/>
            <person name="Gomez Garrido J."/>
        </authorList>
    </citation>
    <scope>NUCLEOTIDE SEQUENCE</scope>
    <source>
        <strain evidence="1">A484AB</strain>
    </source>
</reference>